<feature type="compositionally biased region" description="Polar residues" evidence="1">
    <location>
        <begin position="1"/>
        <end position="11"/>
    </location>
</feature>
<sequence>MLRIAGSTSHAVNGGGDIQLLGGPHPGPPWTIGMADPHRRGVPATTLTGTDMAVATSGAAERRLHFIDPKLSGRCRPYGRMCSCAATSSSAAWALASSVSP</sequence>
<dbReference type="InterPro" id="IPR003374">
    <property type="entry name" value="ApbE-like_sf"/>
</dbReference>
<protein>
    <submittedName>
        <fullName evidence="2">FAD:protein FMN transferase</fullName>
    </submittedName>
</protein>
<comment type="caution">
    <text evidence="2">The sequence shown here is derived from an EMBL/GenBank/DDBJ whole genome shotgun (WGS) entry which is preliminary data.</text>
</comment>
<keyword evidence="3" id="KW-1185">Reference proteome</keyword>
<reference evidence="2 3" key="1">
    <citation type="submission" date="2020-02" db="EMBL/GenBank/DDBJ databases">
        <title>Genome sequence of strain AETb3-4.</title>
        <authorList>
            <person name="Gao J."/>
            <person name="Zhang X."/>
        </authorList>
    </citation>
    <scope>NUCLEOTIDE SEQUENCE [LARGE SCALE GENOMIC DNA]</scope>
    <source>
        <strain evidence="2 3">AETb3-4</strain>
    </source>
</reference>
<organism evidence="2 3">
    <name type="scientific">Arthrobacter wenxiniae</name>
    <dbReference type="NCBI Taxonomy" id="2713570"/>
    <lineage>
        <taxon>Bacteria</taxon>
        <taxon>Bacillati</taxon>
        <taxon>Actinomycetota</taxon>
        <taxon>Actinomycetes</taxon>
        <taxon>Micrococcales</taxon>
        <taxon>Micrococcaceae</taxon>
        <taxon>Arthrobacter</taxon>
    </lineage>
</organism>
<dbReference type="Gene3D" id="3.10.520.10">
    <property type="entry name" value="ApbE-like domains"/>
    <property type="match status" value="1"/>
</dbReference>
<proteinExistence type="predicted"/>
<dbReference type="GO" id="GO:0016740">
    <property type="term" value="F:transferase activity"/>
    <property type="evidence" value="ECO:0007669"/>
    <property type="project" value="UniProtKB-KW"/>
</dbReference>
<gene>
    <name evidence="2" type="ORF">G6034_04870</name>
</gene>
<dbReference type="SUPFAM" id="SSF143631">
    <property type="entry name" value="ApbE-like"/>
    <property type="match status" value="1"/>
</dbReference>
<keyword evidence="2" id="KW-0808">Transferase</keyword>
<accession>A0A7Y7LXU8</accession>
<dbReference type="EMBL" id="JAAMFM010000004">
    <property type="protein sequence ID" value="NVM94252.1"/>
    <property type="molecule type" value="Genomic_DNA"/>
</dbReference>
<evidence type="ECO:0000313" key="3">
    <source>
        <dbReference type="Proteomes" id="UP000543556"/>
    </source>
</evidence>
<name>A0A7Y7LXU8_9MICC</name>
<feature type="region of interest" description="Disordered" evidence="1">
    <location>
        <begin position="1"/>
        <end position="30"/>
    </location>
</feature>
<evidence type="ECO:0000313" key="2">
    <source>
        <dbReference type="EMBL" id="NVM94252.1"/>
    </source>
</evidence>
<dbReference type="InterPro" id="IPR024932">
    <property type="entry name" value="ApbE"/>
</dbReference>
<dbReference type="Pfam" id="PF02424">
    <property type="entry name" value="ApbE"/>
    <property type="match status" value="1"/>
</dbReference>
<evidence type="ECO:0000256" key="1">
    <source>
        <dbReference type="SAM" id="MobiDB-lite"/>
    </source>
</evidence>
<dbReference type="Proteomes" id="UP000543556">
    <property type="component" value="Unassembled WGS sequence"/>
</dbReference>
<dbReference type="AlphaFoldDB" id="A0A7Y7LXU8"/>